<organism evidence="2 3">
    <name type="scientific">Undibacterium flavidum</name>
    <dbReference type="NCBI Taxonomy" id="2762297"/>
    <lineage>
        <taxon>Bacteria</taxon>
        <taxon>Pseudomonadati</taxon>
        <taxon>Pseudomonadota</taxon>
        <taxon>Betaproteobacteria</taxon>
        <taxon>Burkholderiales</taxon>
        <taxon>Oxalobacteraceae</taxon>
        <taxon>Undibacterium</taxon>
    </lineage>
</organism>
<name>A0ABR6YEW7_9BURK</name>
<gene>
    <name evidence="2" type="primary">flgA</name>
    <name evidence="2" type="ORF">H8K55_15870</name>
</gene>
<evidence type="ECO:0000313" key="2">
    <source>
        <dbReference type="EMBL" id="MBC3875067.1"/>
    </source>
</evidence>
<sequence>MLTNSMSARQVVRALIAITMLAPVYATASGAVVELRSHVNVKRDIVTLGDVAQLSTEDLTTIRRLNTIYLGRAPKLGQVVNLESEVIRRWVNSRVPDLARQLQWRGAHQVTVSVPVQELSSTLIGQTAQSHLRTWLTQQSDRAEMKLVRVPKSLQVPEGEVEIKPHPFSQSMTLQKRMTVWLEVWTNQRFVRLVPVEFEVGAFKNAYVFDQSLNKDAILSKSNLVKTELDLTIAPRDVVLEEKLLDAAPLRVKQSMKKGDTLTARAMELKPVAIRGEWLTLIASTGAILVESKVEALQDGAMGQWITVRAKDSKEVLKARVIAAGKVEVTL</sequence>
<keyword evidence="2" id="KW-0966">Cell projection</keyword>
<dbReference type="RefSeq" id="WP_186943043.1">
    <property type="nucleotide sequence ID" value="NZ_JACOGA010000015.1"/>
</dbReference>
<reference evidence="2 3" key="1">
    <citation type="submission" date="2020-08" db="EMBL/GenBank/DDBJ databases">
        <title>Novel species isolated from subtropical streams in China.</title>
        <authorList>
            <person name="Lu H."/>
        </authorList>
    </citation>
    <scope>NUCLEOTIDE SEQUENCE [LARGE SCALE GENOMIC DNA]</scope>
    <source>
        <strain evidence="2 3">LX15W</strain>
    </source>
</reference>
<dbReference type="Proteomes" id="UP000624279">
    <property type="component" value="Unassembled WGS sequence"/>
</dbReference>
<evidence type="ECO:0000313" key="3">
    <source>
        <dbReference type="Proteomes" id="UP000624279"/>
    </source>
</evidence>
<dbReference type="Gene3D" id="2.30.30.760">
    <property type="match status" value="1"/>
</dbReference>
<dbReference type="PANTHER" id="PTHR36307:SF1">
    <property type="entry name" value="FLAGELLA BASAL BODY P-RING FORMATION PROTEIN FLGA"/>
    <property type="match status" value="1"/>
</dbReference>
<proteinExistence type="predicted"/>
<dbReference type="NCBIfam" id="TIGR03170">
    <property type="entry name" value="flgA_cterm"/>
    <property type="match status" value="1"/>
</dbReference>
<keyword evidence="2" id="KW-0282">Flagellum</keyword>
<dbReference type="InterPro" id="IPR039246">
    <property type="entry name" value="Flagellar_FlgA"/>
</dbReference>
<accession>A0ABR6YEW7</accession>
<keyword evidence="2" id="KW-0969">Cilium</keyword>
<evidence type="ECO:0000259" key="1">
    <source>
        <dbReference type="Pfam" id="PF13144"/>
    </source>
</evidence>
<dbReference type="EMBL" id="JACOGA010000015">
    <property type="protein sequence ID" value="MBC3875067.1"/>
    <property type="molecule type" value="Genomic_DNA"/>
</dbReference>
<protein>
    <submittedName>
        <fullName evidence="2">Flagellar basal body P-ring formation protein FlgA</fullName>
    </submittedName>
</protein>
<keyword evidence="3" id="KW-1185">Reference proteome</keyword>
<dbReference type="PANTHER" id="PTHR36307">
    <property type="entry name" value="FLAGELLA BASAL BODY P-RING FORMATION PROTEIN FLGA"/>
    <property type="match status" value="1"/>
</dbReference>
<comment type="caution">
    <text evidence="2">The sequence shown here is derived from an EMBL/GenBank/DDBJ whole genome shotgun (WGS) entry which is preliminary data.</text>
</comment>
<dbReference type="Pfam" id="PF13144">
    <property type="entry name" value="ChapFlgA"/>
    <property type="match status" value="1"/>
</dbReference>
<feature type="domain" description="Flagella basal body P-ring formation protein FlgA SAF" evidence="1">
    <location>
        <begin position="206"/>
        <end position="329"/>
    </location>
</feature>
<dbReference type="InterPro" id="IPR017585">
    <property type="entry name" value="SAF_FlgA"/>
</dbReference>